<keyword evidence="3 7" id="KW-0812">Transmembrane</keyword>
<evidence type="ECO:0000256" key="1">
    <source>
        <dbReference type="ARBA" id="ARBA00004651"/>
    </source>
</evidence>
<feature type="transmembrane region" description="Helical" evidence="7">
    <location>
        <begin position="84"/>
        <end position="103"/>
    </location>
</feature>
<dbReference type="InterPro" id="IPR011701">
    <property type="entry name" value="MFS"/>
</dbReference>
<feature type="transmembrane region" description="Helical" evidence="7">
    <location>
        <begin position="251"/>
        <end position="271"/>
    </location>
</feature>
<feature type="transmembrane region" description="Helical" evidence="7">
    <location>
        <begin position="217"/>
        <end position="236"/>
    </location>
</feature>
<dbReference type="RefSeq" id="WP_065877715.1">
    <property type="nucleotide sequence ID" value="NZ_SPVI01000001.1"/>
</dbReference>
<dbReference type="InterPro" id="IPR036259">
    <property type="entry name" value="MFS_trans_sf"/>
</dbReference>
<dbReference type="Gene3D" id="1.20.1250.20">
    <property type="entry name" value="MFS general substrate transporter like domains"/>
    <property type="match status" value="1"/>
</dbReference>
<dbReference type="PANTHER" id="PTHR43124">
    <property type="entry name" value="PURINE EFFLUX PUMP PBUE"/>
    <property type="match status" value="1"/>
</dbReference>
<feature type="transmembrane region" description="Helical" evidence="7">
    <location>
        <begin position="109"/>
        <end position="130"/>
    </location>
</feature>
<keyword evidence="5 7" id="KW-0472">Membrane</keyword>
<evidence type="ECO:0000256" key="7">
    <source>
        <dbReference type="SAM" id="Phobius"/>
    </source>
</evidence>
<protein>
    <submittedName>
        <fullName evidence="9">MFS transporter</fullName>
    </submittedName>
</protein>
<feature type="transmembrane region" description="Helical" evidence="7">
    <location>
        <begin position="302"/>
        <end position="325"/>
    </location>
</feature>
<accession>A0A4Y9TM86</accession>
<dbReference type="AlphaFoldDB" id="A0A4Y9TM86"/>
<proteinExistence type="predicted"/>
<evidence type="ECO:0000256" key="4">
    <source>
        <dbReference type="ARBA" id="ARBA00022989"/>
    </source>
</evidence>
<feature type="transmembrane region" description="Helical" evidence="7">
    <location>
        <begin position="53"/>
        <end position="72"/>
    </location>
</feature>
<feature type="transmembrane region" description="Helical" evidence="7">
    <location>
        <begin position="14"/>
        <end position="33"/>
    </location>
</feature>
<feature type="transmembrane region" description="Helical" evidence="7">
    <location>
        <begin position="176"/>
        <end position="196"/>
    </location>
</feature>
<evidence type="ECO:0000313" key="9">
    <source>
        <dbReference type="EMBL" id="TFW45118.1"/>
    </source>
</evidence>
<feature type="region of interest" description="Disordered" evidence="6">
    <location>
        <begin position="391"/>
        <end position="421"/>
    </location>
</feature>
<feature type="transmembrane region" description="Helical" evidence="7">
    <location>
        <begin position="278"/>
        <end position="296"/>
    </location>
</feature>
<evidence type="ECO:0000259" key="8">
    <source>
        <dbReference type="PROSITE" id="PS50850"/>
    </source>
</evidence>
<feature type="transmembrane region" description="Helical" evidence="7">
    <location>
        <begin position="142"/>
        <end position="164"/>
    </location>
</feature>
<dbReference type="PROSITE" id="PS50850">
    <property type="entry name" value="MFS"/>
    <property type="match status" value="1"/>
</dbReference>
<dbReference type="GO" id="GO:0005886">
    <property type="term" value="C:plasma membrane"/>
    <property type="evidence" value="ECO:0007669"/>
    <property type="project" value="UniProtKB-SubCell"/>
</dbReference>
<dbReference type="Proteomes" id="UP000297322">
    <property type="component" value="Unassembled WGS sequence"/>
</dbReference>
<feature type="domain" description="Major facilitator superfamily (MFS) profile" evidence="8">
    <location>
        <begin position="18"/>
        <end position="388"/>
    </location>
</feature>
<name>A0A4Y9TM86_PSEFL</name>
<evidence type="ECO:0000256" key="2">
    <source>
        <dbReference type="ARBA" id="ARBA00022475"/>
    </source>
</evidence>
<feature type="transmembrane region" description="Helical" evidence="7">
    <location>
        <begin position="337"/>
        <end position="358"/>
    </location>
</feature>
<dbReference type="GO" id="GO:0022857">
    <property type="term" value="F:transmembrane transporter activity"/>
    <property type="evidence" value="ECO:0007669"/>
    <property type="project" value="InterPro"/>
</dbReference>
<dbReference type="SUPFAM" id="SSF103473">
    <property type="entry name" value="MFS general substrate transporter"/>
    <property type="match status" value="1"/>
</dbReference>
<keyword evidence="4 7" id="KW-1133">Transmembrane helix</keyword>
<evidence type="ECO:0000256" key="6">
    <source>
        <dbReference type="SAM" id="MobiDB-lite"/>
    </source>
</evidence>
<comment type="caution">
    <text evidence="9">The sequence shown here is derived from an EMBL/GenBank/DDBJ whole genome shotgun (WGS) entry which is preliminary data.</text>
</comment>
<dbReference type="Pfam" id="PF07690">
    <property type="entry name" value="MFS_1"/>
    <property type="match status" value="1"/>
</dbReference>
<gene>
    <name evidence="9" type="ORF">E4T65_01295</name>
</gene>
<dbReference type="InterPro" id="IPR020846">
    <property type="entry name" value="MFS_dom"/>
</dbReference>
<feature type="compositionally biased region" description="Low complexity" evidence="6">
    <location>
        <begin position="398"/>
        <end position="414"/>
    </location>
</feature>
<keyword evidence="2" id="KW-1003">Cell membrane</keyword>
<comment type="subcellular location">
    <subcellularLocation>
        <location evidence="1">Cell membrane</location>
        <topology evidence="1">Multi-pass membrane protein</topology>
    </subcellularLocation>
</comment>
<dbReference type="InterPro" id="IPR050189">
    <property type="entry name" value="MFS_Efflux_Transporters"/>
</dbReference>
<reference evidence="9 10" key="1">
    <citation type="submission" date="2019-03" db="EMBL/GenBank/DDBJ databases">
        <title>Biocontrol and xenobiotic degradation properties of endophytic Pseudomonas fluorescens strain BRZ63.</title>
        <authorList>
            <person name="Chlebek D.A."/>
            <person name="Pinski A."/>
            <person name="Zur J.P."/>
            <person name="Michalska J."/>
            <person name="Hupert-Kocurek K.T."/>
        </authorList>
    </citation>
    <scope>NUCLEOTIDE SEQUENCE [LARGE SCALE GENOMIC DNA]</scope>
    <source>
        <strain evidence="9 10">BRZ63</strain>
    </source>
</reference>
<sequence>MTASLALSASSERLPVGALLALAMTGFICIVTETLPAGLLPLISEGLAISPSMAGQMVTAYALGSVLAVIPMTIATRGWRRRNVLLLTVVGFLLFNSITALSSHYGVTLVARFFAGAVAGLAWSLLAGYARRMVEPHQQGKALALAMVGTPIALSLGVPLGTWLGGWVGWRTTFGLMSGLTLILIAWVLVTVPDYAPQPANQRLSLGKVLTTPGVRPVLAVVISWMLAHNILYTYIAPFLAPAGLAERVDLVLLVFGIAALAGIWITARLVEPLLRNTVLASLATFALVCVVFGLLGAMPEVIYLGVAVWGLSFGGAATLLQTALADAAGEGADVALSLNVVAWNSAIAGSGVLGGVLLDTWGVAAFAWAMLVLVGVALSIAWTARAHGFKPGKRSADGPAAAGNASATARASTKVQCEGP</sequence>
<evidence type="ECO:0000256" key="5">
    <source>
        <dbReference type="ARBA" id="ARBA00023136"/>
    </source>
</evidence>
<evidence type="ECO:0000256" key="3">
    <source>
        <dbReference type="ARBA" id="ARBA00022692"/>
    </source>
</evidence>
<feature type="transmembrane region" description="Helical" evidence="7">
    <location>
        <begin position="364"/>
        <end position="385"/>
    </location>
</feature>
<dbReference type="CDD" id="cd17324">
    <property type="entry name" value="MFS_NepI_like"/>
    <property type="match status" value="1"/>
</dbReference>
<organism evidence="9 10">
    <name type="scientific">Pseudomonas fluorescens</name>
    <dbReference type="NCBI Taxonomy" id="294"/>
    <lineage>
        <taxon>Bacteria</taxon>
        <taxon>Pseudomonadati</taxon>
        <taxon>Pseudomonadota</taxon>
        <taxon>Gammaproteobacteria</taxon>
        <taxon>Pseudomonadales</taxon>
        <taxon>Pseudomonadaceae</taxon>
        <taxon>Pseudomonas</taxon>
    </lineage>
</organism>
<evidence type="ECO:0000313" key="10">
    <source>
        <dbReference type="Proteomes" id="UP000297322"/>
    </source>
</evidence>
<dbReference type="PANTHER" id="PTHR43124:SF3">
    <property type="entry name" value="CHLORAMPHENICOL EFFLUX PUMP RV0191"/>
    <property type="match status" value="1"/>
</dbReference>
<dbReference type="EMBL" id="SPVI01000001">
    <property type="protein sequence ID" value="TFW45118.1"/>
    <property type="molecule type" value="Genomic_DNA"/>
</dbReference>